<comment type="caution">
    <text evidence="2">The sequence shown here is derived from an EMBL/GenBank/DDBJ whole genome shotgun (WGS) entry which is preliminary data.</text>
</comment>
<accession>A0A934IF15</accession>
<dbReference type="AlphaFoldDB" id="A0A934IF15"/>
<evidence type="ECO:0000313" key="2">
    <source>
        <dbReference type="EMBL" id="MBJ3775429.1"/>
    </source>
</evidence>
<dbReference type="InterPro" id="IPR026968">
    <property type="entry name" value="PcaD/CatD"/>
</dbReference>
<dbReference type="EMBL" id="JAEKJA010000005">
    <property type="protein sequence ID" value="MBJ3775429.1"/>
    <property type="molecule type" value="Genomic_DNA"/>
</dbReference>
<dbReference type="PANTHER" id="PTHR43194:SF2">
    <property type="entry name" value="PEROXISOMAL MEMBRANE PROTEIN LPX1"/>
    <property type="match status" value="1"/>
</dbReference>
<gene>
    <name evidence="2" type="primary">pcaD</name>
    <name evidence="2" type="ORF">JCR33_07010</name>
</gene>
<proteinExistence type="predicted"/>
<dbReference type="InterPro" id="IPR000073">
    <property type="entry name" value="AB_hydrolase_1"/>
</dbReference>
<dbReference type="Gene3D" id="3.40.50.1820">
    <property type="entry name" value="alpha/beta hydrolase"/>
    <property type="match status" value="1"/>
</dbReference>
<dbReference type="EC" id="3.1.1.24" evidence="2"/>
<dbReference type="SUPFAM" id="SSF53474">
    <property type="entry name" value="alpha/beta-Hydrolases"/>
    <property type="match status" value="1"/>
</dbReference>
<organism evidence="2 3">
    <name type="scientific">Acuticoccus mangrovi</name>
    <dbReference type="NCBI Taxonomy" id="2796142"/>
    <lineage>
        <taxon>Bacteria</taxon>
        <taxon>Pseudomonadati</taxon>
        <taxon>Pseudomonadota</taxon>
        <taxon>Alphaproteobacteria</taxon>
        <taxon>Hyphomicrobiales</taxon>
        <taxon>Amorphaceae</taxon>
        <taxon>Acuticoccus</taxon>
    </lineage>
</organism>
<keyword evidence="3" id="KW-1185">Reference proteome</keyword>
<dbReference type="NCBIfam" id="TIGR02427">
    <property type="entry name" value="protocat_pcaD"/>
    <property type="match status" value="1"/>
</dbReference>
<dbReference type="InterPro" id="IPR050228">
    <property type="entry name" value="Carboxylesterase_BioH"/>
</dbReference>
<dbReference type="GO" id="GO:0042952">
    <property type="term" value="P:beta-ketoadipate pathway"/>
    <property type="evidence" value="ECO:0007669"/>
    <property type="project" value="InterPro"/>
</dbReference>
<dbReference type="Proteomes" id="UP000609531">
    <property type="component" value="Unassembled WGS sequence"/>
</dbReference>
<feature type="domain" description="AB hydrolase-1" evidence="1">
    <location>
        <begin position="25"/>
        <end position="253"/>
    </location>
</feature>
<sequence length="265" mass="27464">MPFATLAGVTLHYEERPAAPGAPTIVFANSLGTDFRIWGGVVARLPESYGIVRYDMRGHGLTDLAPAETLEANVADLAGLVEYLGLAKVVVCGLSVGGMVAQGFAKAHPDRLAGLVLCCTAAKVGTAADWNARIETVRGKGLAAMSDAIMERWFSPAFREAEPAILDGMVNMLVRQPAEGYAAICAMLRDTDLTADAPAIAVPTLGIAGTADGSTPPALVGGTIDLIAGAELHVIDGAGHIPCVERPDAVADALVDFMTRKGLSR</sequence>
<evidence type="ECO:0000259" key="1">
    <source>
        <dbReference type="Pfam" id="PF12697"/>
    </source>
</evidence>
<dbReference type="PRINTS" id="PR00111">
    <property type="entry name" value="ABHYDROLASE"/>
</dbReference>
<dbReference type="InterPro" id="IPR029058">
    <property type="entry name" value="AB_hydrolase_fold"/>
</dbReference>
<evidence type="ECO:0000313" key="3">
    <source>
        <dbReference type="Proteomes" id="UP000609531"/>
    </source>
</evidence>
<name>A0A934IF15_9HYPH</name>
<reference evidence="2" key="1">
    <citation type="submission" date="2020-12" db="EMBL/GenBank/DDBJ databases">
        <title>Bacterial taxonomy.</title>
        <authorList>
            <person name="Pan X."/>
        </authorList>
    </citation>
    <scope>NUCLEOTIDE SEQUENCE</scope>
    <source>
        <strain evidence="2">B2012</strain>
    </source>
</reference>
<keyword evidence="2" id="KW-0378">Hydrolase</keyword>
<dbReference type="Pfam" id="PF12697">
    <property type="entry name" value="Abhydrolase_6"/>
    <property type="match status" value="1"/>
</dbReference>
<dbReference type="PANTHER" id="PTHR43194">
    <property type="entry name" value="HYDROLASE ALPHA/BETA FOLD FAMILY"/>
    <property type="match status" value="1"/>
</dbReference>
<dbReference type="RefSeq" id="WP_198881328.1">
    <property type="nucleotide sequence ID" value="NZ_JAEKJA010000005.1"/>
</dbReference>
<dbReference type="GO" id="GO:0047570">
    <property type="term" value="F:3-oxoadipate enol-lactonase activity"/>
    <property type="evidence" value="ECO:0007669"/>
    <property type="project" value="UniProtKB-EC"/>
</dbReference>
<protein>
    <submittedName>
        <fullName evidence="2">3-oxoadipate enol-lactonase</fullName>
        <ecNumber evidence="2">3.1.1.24</ecNumber>
    </submittedName>
</protein>